<dbReference type="eggNOG" id="COG1073">
    <property type="taxonomic scope" value="Bacteria"/>
</dbReference>
<dbReference type="InterPro" id="IPR029058">
    <property type="entry name" value="AB_hydrolase_fold"/>
</dbReference>
<protein>
    <recommendedName>
        <fullName evidence="2">Serine aminopeptidase S33 domain-containing protein</fullName>
    </recommendedName>
</protein>
<dbReference type="Proteomes" id="UP000001508">
    <property type="component" value="Chromosome"/>
</dbReference>
<feature type="domain" description="Serine aminopeptidase S33" evidence="2">
    <location>
        <begin position="79"/>
        <end position="184"/>
    </location>
</feature>
<dbReference type="KEGG" id="dak:DaAHT2_1646"/>
<name>D6Z464_DESAT</name>
<organism evidence="3 4">
    <name type="scientific">Desulfurivibrio alkaliphilus (strain DSM 19089 / UNIQEM U267 / AHT2)</name>
    <dbReference type="NCBI Taxonomy" id="589865"/>
    <lineage>
        <taxon>Bacteria</taxon>
        <taxon>Pseudomonadati</taxon>
        <taxon>Thermodesulfobacteriota</taxon>
        <taxon>Desulfobulbia</taxon>
        <taxon>Desulfobulbales</taxon>
        <taxon>Desulfobulbaceae</taxon>
        <taxon>Desulfurivibrio</taxon>
    </lineage>
</organism>
<sequence>MILRILLSIATIAALSYLGFGLLLFLLQERMVHLPQVPGRELVADPGDVGLDWHEIEIISEDGLRLHGWHLPGPSGAPTLLFFHGNAGNISHRLDSLLLFRQLGLEVVIFDYRGYGRSEGRAREAGLHRDARAAADWLFDSLQADPARSIFFGRSLGGSLAASAARHRPPAALILESTLLSAQAVAADLYPLYPTRLLTRLQYDTGAYLAEVARPVLIIHSPDDELIPYRHAEELARIAGPRGELLTIRGGHNHGFLLNQELYLDGLQSFIHRHLPPAEKP</sequence>
<dbReference type="STRING" id="589865.DaAHT2_1646"/>
<dbReference type="PANTHER" id="PTHR12277">
    <property type="entry name" value="ALPHA/BETA HYDROLASE DOMAIN-CONTAINING PROTEIN"/>
    <property type="match status" value="1"/>
</dbReference>
<evidence type="ECO:0000313" key="3">
    <source>
        <dbReference type="EMBL" id="ADH86339.1"/>
    </source>
</evidence>
<dbReference type="SUPFAM" id="SSF53474">
    <property type="entry name" value="alpha/beta-Hydrolases"/>
    <property type="match status" value="1"/>
</dbReference>
<keyword evidence="1" id="KW-0472">Membrane</keyword>
<dbReference type="EMBL" id="CP001940">
    <property type="protein sequence ID" value="ADH86339.1"/>
    <property type="molecule type" value="Genomic_DNA"/>
</dbReference>
<keyword evidence="1" id="KW-0812">Transmembrane</keyword>
<feature type="transmembrane region" description="Helical" evidence="1">
    <location>
        <begin position="6"/>
        <end position="27"/>
    </location>
</feature>
<keyword evidence="4" id="KW-1185">Reference proteome</keyword>
<reference evidence="4" key="1">
    <citation type="submission" date="2010-02" db="EMBL/GenBank/DDBJ databases">
        <title>Complete sequence of Desulfurivibrio alkaliphilus AHT2.</title>
        <authorList>
            <consortium name="US DOE Joint Genome Institute"/>
            <person name="Pitluck S."/>
            <person name="Chertkov O."/>
            <person name="Detter J.C."/>
            <person name="Han C."/>
            <person name="Tapia R."/>
            <person name="Larimer F."/>
            <person name="Land M."/>
            <person name="Hauser L."/>
            <person name="Kyrpides N."/>
            <person name="Mikhailova N."/>
            <person name="Sorokin D.Y."/>
            <person name="Muyzer G."/>
            <person name="Woyke T."/>
        </authorList>
    </citation>
    <scope>NUCLEOTIDE SEQUENCE [LARGE SCALE GENOMIC DNA]</scope>
    <source>
        <strain evidence="4">DSM 19089 / UNIQEM U267 / AHT2</strain>
    </source>
</reference>
<evidence type="ECO:0000313" key="4">
    <source>
        <dbReference type="Proteomes" id="UP000001508"/>
    </source>
</evidence>
<dbReference type="AlphaFoldDB" id="D6Z464"/>
<dbReference type="Pfam" id="PF12146">
    <property type="entry name" value="Hydrolase_4"/>
    <property type="match status" value="1"/>
</dbReference>
<dbReference type="OrthoDB" id="9777090at2"/>
<dbReference type="InParanoid" id="D6Z464"/>
<dbReference type="FunCoup" id="D6Z464">
    <property type="interactions" value="283"/>
</dbReference>
<dbReference type="Gene3D" id="3.40.50.1820">
    <property type="entry name" value="alpha/beta hydrolase"/>
    <property type="match status" value="1"/>
</dbReference>
<accession>D6Z464</accession>
<dbReference type="HOGENOM" id="CLU_029375_2_1_7"/>
<keyword evidence="1" id="KW-1133">Transmembrane helix</keyword>
<gene>
    <name evidence="3" type="ordered locus">DaAHT2_1646</name>
</gene>
<evidence type="ECO:0000259" key="2">
    <source>
        <dbReference type="Pfam" id="PF12146"/>
    </source>
</evidence>
<dbReference type="InterPro" id="IPR022742">
    <property type="entry name" value="Hydrolase_4"/>
</dbReference>
<evidence type="ECO:0000256" key="1">
    <source>
        <dbReference type="SAM" id="Phobius"/>
    </source>
</evidence>
<proteinExistence type="predicted"/>